<dbReference type="SMART" id="SM00014">
    <property type="entry name" value="acidPPc"/>
    <property type="match status" value="1"/>
</dbReference>
<evidence type="ECO:0000259" key="8">
    <source>
        <dbReference type="SMART" id="SM00014"/>
    </source>
</evidence>
<dbReference type="EMBL" id="CM002912">
    <property type="protein sequence ID" value="KMZ01178.1"/>
    <property type="molecule type" value="Genomic_DNA"/>
</dbReference>
<dbReference type="PANTHER" id="PTHR10165">
    <property type="entry name" value="LIPID PHOSPHATE PHOSPHATASE"/>
    <property type="match status" value="1"/>
</dbReference>
<dbReference type="EMBL" id="CM000363">
    <property type="protein sequence ID" value="EDX11490.1"/>
    <property type="molecule type" value="Genomic_DNA"/>
</dbReference>
<comment type="similarity">
    <text evidence="2">Belongs to the PA-phosphatase related phosphoesterase family.</text>
</comment>
<feature type="compositionally biased region" description="Basic and acidic residues" evidence="6">
    <location>
        <begin position="287"/>
        <end position="314"/>
    </location>
</feature>
<dbReference type="InterPro" id="IPR000326">
    <property type="entry name" value="PAP2/HPO"/>
</dbReference>
<dbReference type="InterPro" id="IPR043216">
    <property type="entry name" value="PAP-like"/>
</dbReference>
<reference evidence="9" key="2">
    <citation type="submission" date="2008-06" db="EMBL/GenBank/DDBJ databases">
        <authorList>
            <consortium name="FlyBase"/>
        </authorList>
    </citation>
    <scope>NUCLEOTIDE SEQUENCE</scope>
    <source>
        <strain evidence="9">Mixed</strain>
        <strain evidence="10">W501</strain>
    </source>
</reference>
<reference evidence="10" key="4">
    <citation type="submission" date="2014-06" db="EMBL/GenBank/DDBJ databases">
        <authorList>
            <person name="Hu T."/>
            <person name="Eisen M.B."/>
            <person name="Thornton K.R."/>
            <person name="Andolfatto P."/>
        </authorList>
    </citation>
    <scope>NUCLEOTIDE SEQUENCE</scope>
    <source>
        <strain evidence="10">W501</strain>
    </source>
</reference>
<evidence type="ECO:0000313" key="9">
    <source>
        <dbReference type="EMBL" id="EDX11490.1"/>
    </source>
</evidence>
<reference evidence="9 11" key="1">
    <citation type="journal article" date="2007" name="Nature">
        <title>Evolution of genes and genomes on the Drosophila phylogeny.</title>
        <authorList>
            <consortium name="Drosophila 12 Genomes Consortium"/>
            <person name="Clark A.G."/>
            <person name="Eisen M.B."/>
            <person name="Smith D.R."/>
            <person name="Bergman C.M."/>
            <person name="Oliver B."/>
            <person name="Markow T.A."/>
            <person name="Kaufman T.C."/>
            <person name="Kellis M."/>
            <person name="Gelbart W."/>
            <person name="Iyer V.N."/>
            <person name="Pollard D.A."/>
            <person name="Sackton T.B."/>
            <person name="Larracuente A.M."/>
            <person name="Singh N.D."/>
            <person name="Abad J.P."/>
            <person name="Abt D.N."/>
            <person name="Adryan B."/>
            <person name="Aguade M."/>
            <person name="Akashi H."/>
            <person name="Anderson W.W."/>
            <person name="Aquadro C.F."/>
            <person name="Ardell D.H."/>
            <person name="Arguello R."/>
            <person name="Artieri C.G."/>
            <person name="Barbash D.A."/>
            <person name="Barker D."/>
            <person name="Barsanti P."/>
            <person name="Batterham P."/>
            <person name="Batzoglou S."/>
            <person name="Begun D."/>
            <person name="Bhutkar A."/>
            <person name="Blanco E."/>
            <person name="Bosak S.A."/>
            <person name="Bradley R.K."/>
            <person name="Brand A.D."/>
            <person name="Brent M.R."/>
            <person name="Brooks A.N."/>
            <person name="Brown R.H."/>
            <person name="Butlin R.K."/>
            <person name="Caggese C."/>
            <person name="Calvi B.R."/>
            <person name="Bernardo de Carvalho A."/>
            <person name="Caspi A."/>
            <person name="Castrezana S."/>
            <person name="Celniker S.E."/>
            <person name="Chang J.L."/>
            <person name="Chapple C."/>
            <person name="Chatterji S."/>
            <person name="Chinwalla A."/>
            <person name="Civetta A."/>
            <person name="Clifton S.W."/>
            <person name="Comeron J.M."/>
            <person name="Costello J.C."/>
            <person name="Coyne J.A."/>
            <person name="Daub J."/>
            <person name="David R.G."/>
            <person name="Delcher A.L."/>
            <person name="Delehaunty K."/>
            <person name="Do C.B."/>
            <person name="Ebling H."/>
            <person name="Edwards K."/>
            <person name="Eickbush T."/>
            <person name="Evans J.D."/>
            <person name="Filipski A."/>
            <person name="Findeiss S."/>
            <person name="Freyhult E."/>
            <person name="Fulton L."/>
            <person name="Fulton R."/>
            <person name="Garcia A.C."/>
            <person name="Gardiner A."/>
            <person name="Garfield D.A."/>
            <person name="Garvin B.E."/>
            <person name="Gibson G."/>
            <person name="Gilbert D."/>
            <person name="Gnerre S."/>
            <person name="Godfrey J."/>
            <person name="Good R."/>
            <person name="Gotea V."/>
            <person name="Gravely B."/>
            <person name="Greenberg A.J."/>
            <person name="Griffiths-Jones S."/>
            <person name="Gross S."/>
            <person name="Guigo R."/>
            <person name="Gustafson E.A."/>
            <person name="Haerty W."/>
            <person name="Hahn M.W."/>
            <person name="Halligan D.L."/>
            <person name="Halpern A.L."/>
            <person name="Halter G.M."/>
            <person name="Han M.V."/>
            <person name="Heger A."/>
            <person name="Hillier L."/>
            <person name="Hinrichs A.S."/>
            <person name="Holmes I."/>
            <person name="Hoskins R.A."/>
            <person name="Hubisz M.J."/>
            <person name="Hultmark D."/>
            <person name="Huntley M.A."/>
            <person name="Jaffe D.B."/>
            <person name="Jagadeeshan S."/>
            <person name="Jeck W.R."/>
            <person name="Johnson J."/>
            <person name="Jones C.D."/>
            <person name="Jordan W.C."/>
            <person name="Karpen G.H."/>
            <person name="Kataoka E."/>
            <person name="Keightley P.D."/>
            <person name="Kheradpour P."/>
            <person name="Kirkness E.F."/>
            <person name="Koerich L.B."/>
            <person name="Kristiansen K."/>
            <person name="Kudrna D."/>
            <person name="Kulathinal R.J."/>
            <person name="Kumar S."/>
            <person name="Kwok R."/>
            <person name="Lander E."/>
            <person name="Langley C.H."/>
            <person name="Lapoint R."/>
            <person name="Lazzaro B.P."/>
            <person name="Lee S.J."/>
            <person name="Levesque L."/>
            <person name="Li R."/>
            <person name="Lin C.F."/>
            <person name="Lin M.F."/>
            <person name="Lindblad-Toh K."/>
            <person name="Llopart A."/>
            <person name="Long M."/>
            <person name="Low L."/>
            <person name="Lozovsky E."/>
            <person name="Lu J."/>
            <person name="Luo M."/>
            <person name="Machado C.A."/>
            <person name="Makalowski W."/>
            <person name="Marzo M."/>
            <person name="Matsuda M."/>
            <person name="Matzkin L."/>
            <person name="McAllister B."/>
            <person name="McBride C.S."/>
            <person name="McKernan B."/>
            <person name="McKernan K."/>
            <person name="Mendez-Lago M."/>
            <person name="Minx P."/>
            <person name="Mollenhauer M.U."/>
            <person name="Montooth K."/>
            <person name="Mount S.M."/>
            <person name="Mu X."/>
            <person name="Myers E."/>
            <person name="Negre B."/>
            <person name="Newfeld S."/>
            <person name="Nielsen R."/>
            <person name="Noor M.A."/>
            <person name="O'Grady P."/>
            <person name="Pachter L."/>
            <person name="Papaceit M."/>
            <person name="Parisi M.J."/>
            <person name="Parisi M."/>
            <person name="Parts L."/>
            <person name="Pedersen J.S."/>
            <person name="Pesole G."/>
            <person name="Phillippy A.M."/>
            <person name="Ponting C.P."/>
            <person name="Pop M."/>
            <person name="Porcelli D."/>
            <person name="Powell J.R."/>
            <person name="Prohaska S."/>
            <person name="Pruitt K."/>
            <person name="Puig M."/>
            <person name="Quesneville H."/>
            <person name="Ram K.R."/>
            <person name="Rand D."/>
            <person name="Rasmussen M.D."/>
            <person name="Reed L.K."/>
            <person name="Reenan R."/>
            <person name="Reily A."/>
            <person name="Remington K.A."/>
            <person name="Rieger T.T."/>
            <person name="Ritchie M.G."/>
            <person name="Robin C."/>
            <person name="Rogers Y.H."/>
            <person name="Rohde C."/>
            <person name="Rozas J."/>
            <person name="Rubenfield M.J."/>
            <person name="Ruiz A."/>
            <person name="Russo S."/>
            <person name="Salzberg S.L."/>
            <person name="Sanchez-Gracia A."/>
            <person name="Saranga D.J."/>
            <person name="Sato H."/>
            <person name="Schaeffer S.W."/>
            <person name="Schatz M.C."/>
            <person name="Schlenke T."/>
            <person name="Schwartz R."/>
            <person name="Segarra C."/>
            <person name="Singh R.S."/>
            <person name="Sirot L."/>
            <person name="Sirota M."/>
            <person name="Sisneros N.B."/>
            <person name="Smith C.D."/>
            <person name="Smith T.F."/>
            <person name="Spieth J."/>
            <person name="Stage D.E."/>
            <person name="Stark A."/>
            <person name="Stephan W."/>
            <person name="Strausberg R.L."/>
            <person name="Strempel S."/>
            <person name="Sturgill D."/>
            <person name="Sutton G."/>
            <person name="Sutton G.G."/>
            <person name="Tao W."/>
            <person name="Teichmann S."/>
            <person name="Tobari Y.N."/>
            <person name="Tomimura Y."/>
            <person name="Tsolas J.M."/>
            <person name="Valente V.L."/>
            <person name="Venter E."/>
            <person name="Venter J.C."/>
            <person name="Vicario S."/>
            <person name="Vieira F.G."/>
            <person name="Vilella A.J."/>
            <person name="Villasante A."/>
            <person name="Walenz B."/>
            <person name="Wang J."/>
            <person name="Wasserman M."/>
            <person name="Watts T."/>
            <person name="Wilson D."/>
            <person name="Wilson R.K."/>
            <person name="Wing R.A."/>
            <person name="Wolfner M.F."/>
            <person name="Wong A."/>
            <person name="Wong G.K."/>
            <person name="Wu C.I."/>
            <person name="Wu G."/>
            <person name="Yamamoto D."/>
            <person name="Yang H.P."/>
            <person name="Yang S.P."/>
            <person name="Yorke J.A."/>
            <person name="Yoshida K."/>
            <person name="Zdobnov E."/>
            <person name="Zhang P."/>
            <person name="Zhang Y."/>
            <person name="Zimin A.V."/>
            <person name="Baldwin J."/>
            <person name="Abdouelleil A."/>
            <person name="Abdulkadir J."/>
            <person name="Abebe A."/>
            <person name="Abera B."/>
            <person name="Abreu J."/>
            <person name="Acer S.C."/>
            <person name="Aftuck L."/>
            <person name="Alexander A."/>
            <person name="An P."/>
            <person name="Anderson E."/>
            <person name="Anderson S."/>
            <person name="Arachi H."/>
            <person name="Azer M."/>
            <person name="Bachantsang P."/>
            <person name="Barry A."/>
            <person name="Bayul T."/>
            <person name="Berlin A."/>
            <person name="Bessette D."/>
            <person name="Bloom T."/>
            <person name="Blye J."/>
            <person name="Boguslavskiy L."/>
            <person name="Bonnet C."/>
            <person name="Boukhgalter B."/>
            <person name="Bourzgui I."/>
            <person name="Brown A."/>
            <person name="Cahill P."/>
            <person name="Channer S."/>
            <person name="Cheshatsang Y."/>
            <person name="Chuda L."/>
            <person name="Citroen M."/>
            <person name="Collymore A."/>
            <person name="Cooke P."/>
            <person name="Costello M."/>
            <person name="D'Aco K."/>
            <person name="Daza R."/>
            <person name="De Haan G."/>
            <person name="DeGray S."/>
            <person name="DeMaso C."/>
            <person name="Dhargay N."/>
            <person name="Dooley K."/>
            <person name="Dooley E."/>
            <person name="Doricent M."/>
            <person name="Dorje P."/>
            <person name="Dorjee K."/>
            <person name="Dupes A."/>
            <person name="Elong R."/>
            <person name="Falk J."/>
            <person name="Farina A."/>
            <person name="Faro S."/>
            <person name="Ferguson D."/>
            <person name="Fisher S."/>
            <person name="Foley C.D."/>
            <person name="Franke A."/>
            <person name="Friedrich D."/>
            <person name="Gadbois L."/>
            <person name="Gearin G."/>
            <person name="Gearin C.R."/>
            <person name="Giannoukos G."/>
            <person name="Goode T."/>
            <person name="Graham J."/>
            <person name="Grandbois E."/>
            <person name="Grewal S."/>
            <person name="Gyaltsen K."/>
            <person name="Hafez N."/>
            <person name="Hagos B."/>
            <person name="Hall J."/>
            <person name="Henson C."/>
            <person name="Hollinger A."/>
            <person name="Honan T."/>
            <person name="Huard M.D."/>
            <person name="Hughes L."/>
            <person name="Hurhula B."/>
            <person name="Husby M.E."/>
            <person name="Kamat A."/>
            <person name="Kanga B."/>
            <person name="Kashin S."/>
            <person name="Khazanovich D."/>
            <person name="Kisner P."/>
            <person name="Lance K."/>
            <person name="Lara M."/>
            <person name="Lee W."/>
            <person name="Lennon N."/>
            <person name="Letendre F."/>
            <person name="LeVine R."/>
            <person name="Lipovsky A."/>
            <person name="Liu X."/>
            <person name="Liu J."/>
            <person name="Liu S."/>
            <person name="Lokyitsang T."/>
            <person name="Lokyitsang Y."/>
            <person name="Lubonja R."/>
            <person name="Lui A."/>
            <person name="MacDonald P."/>
            <person name="Magnisalis V."/>
            <person name="Maru K."/>
            <person name="Matthews C."/>
            <person name="McCusker W."/>
            <person name="McDonough S."/>
            <person name="Mehta T."/>
            <person name="Meldrim J."/>
            <person name="Meneus L."/>
            <person name="Mihai O."/>
            <person name="Mihalev A."/>
            <person name="Mihova T."/>
            <person name="Mittelman R."/>
            <person name="Mlenga V."/>
            <person name="Montmayeur A."/>
            <person name="Mulrain L."/>
            <person name="Navidi A."/>
            <person name="Naylor J."/>
            <person name="Negash T."/>
            <person name="Nguyen T."/>
            <person name="Nguyen N."/>
            <person name="Nicol R."/>
            <person name="Norbu C."/>
            <person name="Norbu N."/>
            <person name="Novod N."/>
            <person name="O'Neill B."/>
            <person name="Osman S."/>
            <person name="Markiewicz E."/>
            <person name="Oyono O.L."/>
            <person name="Patti C."/>
            <person name="Phunkhang P."/>
            <person name="Pierre F."/>
            <person name="Priest M."/>
            <person name="Raghuraman S."/>
            <person name="Rege F."/>
            <person name="Reyes R."/>
            <person name="Rise C."/>
            <person name="Rogov P."/>
            <person name="Ross K."/>
            <person name="Ryan E."/>
            <person name="Settipalli S."/>
            <person name="Shea T."/>
            <person name="Sherpa N."/>
            <person name="Shi L."/>
            <person name="Shih D."/>
            <person name="Sparrow T."/>
            <person name="Spaulding J."/>
            <person name="Stalker J."/>
            <person name="Stange-Thomann N."/>
            <person name="Stavropoulos S."/>
            <person name="Stone C."/>
            <person name="Strader C."/>
            <person name="Tesfaye S."/>
            <person name="Thomson T."/>
            <person name="Thoulutsang Y."/>
            <person name="Thoulutsang D."/>
            <person name="Topham K."/>
            <person name="Topping I."/>
            <person name="Tsamla T."/>
            <person name="Vassiliev H."/>
            <person name="Vo A."/>
            <person name="Wangchuk T."/>
            <person name="Wangdi T."/>
            <person name="Weiand M."/>
            <person name="Wilkinson J."/>
            <person name="Wilson A."/>
            <person name="Yadav S."/>
            <person name="Young G."/>
            <person name="Yu Q."/>
            <person name="Zembek L."/>
            <person name="Zhong D."/>
            <person name="Zimmer A."/>
            <person name="Zwirko Z."/>
            <person name="Jaffe D.B."/>
            <person name="Alvarez P."/>
            <person name="Brockman W."/>
            <person name="Butler J."/>
            <person name="Chin C."/>
            <person name="Gnerre S."/>
            <person name="Grabherr M."/>
            <person name="Kleber M."/>
            <person name="Mauceli E."/>
            <person name="MacCallum I."/>
        </authorList>
    </citation>
    <scope>NUCLEOTIDE SEQUENCE [LARGE SCALE GENOMIC DNA]</scope>
    <source>
        <strain evidence="9">Mixed</strain>
        <strain evidence="11">mosaic</strain>
    </source>
</reference>
<dbReference type="OrthoDB" id="8907274at2759"/>
<dbReference type="AlphaFoldDB" id="B4QL72"/>
<dbReference type="CDD" id="cd03384">
    <property type="entry name" value="PAP2_wunen"/>
    <property type="match status" value="1"/>
</dbReference>
<dbReference type="HOGENOM" id="CLU_834902_0_0_1"/>
<keyword evidence="4 7" id="KW-1133">Transmembrane helix</keyword>
<dbReference type="PANTHER" id="PTHR10165:SF197">
    <property type="entry name" value="FI04477P-RELATED"/>
    <property type="match status" value="1"/>
</dbReference>
<feature type="domain" description="Phosphatidic acid phosphatase type 2/haloperoxidase" evidence="8">
    <location>
        <begin position="67"/>
        <end position="217"/>
    </location>
</feature>
<dbReference type="STRING" id="7240.B4QL72"/>
<dbReference type="OMA" id="MRICKRF"/>
<dbReference type="Bgee" id="FBgn0183806">
    <property type="expression patterns" value="Expressed in adult organism and 3 other cell types or tissues"/>
</dbReference>
<evidence type="ECO:0000256" key="7">
    <source>
        <dbReference type="SAM" id="Phobius"/>
    </source>
</evidence>
<dbReference type="Pfam" id="PF01569">
    <property type="entry name" value="PAP2"/>
    <property type="match status" value="1"/>
</dbReference>
<dbReference type="Proteomes" id="UP000000304">
    <property type="component" value="Chromosome 3L"/>
</dbReference>
<evidence type="ECO:0000256" key="6">
    <source>
        <dbReference type="SAM" id="MobiDB-lite"/>
    </source>
</evidence>
<organism evidence="9 11">
    <name type="scientific">Drosophila simulans</name>
    <name type="common">Fruit fly</name>
    <dbReference type="NCBI Taxonomy" id="7240"/>
    <lineage>
        <taxon>Eukaryota</taxon>
        <taxon>Metazoa</taxon>
        <taxon>Ecdysozoa</taxon>
        <taxon>Arthropoda</taxon>
        <taxon>Hexapoda</taxon>
        <taxon>Insecta</taxon>
        <taxon>Pterygota</taxon>
        <taxon>Neoptera</taxon>
        <taxon>Endopterygota</taxon>
        <taxon>Diptera</taxon>
        <taxon>Brachycera</taxon>
        <taxon>Muscomorpha</taxon>
        <taxon>Ephydroidea</taxon>
        <taxon>Drosophilidae</taxon>
        <taxon>Drosophila</taxon>
        <taxon>Sophophora</taxon>
    </lineage>
</organism>
<feature type="transmembrane region" description="Helical" evidence="7">
    <location>
        <begin position="62"/>
        <end position="80"/>
    </location>
</feature>
<name>B4QL72_DROSI</name>
<evidence type="ECO:0000256" key="2">
    <source>
        <dbReference type="ARBA" id="ARBA00008816"/>
    </source>
</evidence>
<feature type="transmembrane region" description="Helical" evidence="7">
    <location>
        <begin position="28"/>
        <end position="50"/>
    </location>
</feature>
<gene>
    <name evidence="9" type="primary">Dsim\GD12067</name>
    <name evidence="9" type="ORF">Dsim_GD12067</name>
    <name evidence="10" type="ORF">Dsimw501_GD12067</name>
</gene>
<protein>
    <submittedName>
        <fullName evidence="9">GD12067</fullName>
    </submittedName>
</protein>
<dbReference type="GO" id="GO:0009642">
    <property type="term" value="P:response to light intensity"/>
    <property type="evidence" value="ECO:0007669"/>
    <property type="project" value="EnsemblMetazoa"/>
</dbReference>
<evidence type="ECO:0000256" key="4">
    <source>
        <dbReference type="ARBA" id="ARBA00022989"/>
    </source>
</evidence>
<sequence>MHTFKRGFFCSDLSIRYPYKDCTITVPMLLLMMLLLPMLFVAVVEIMRICKRFRTRLYFRNLWRAEATFSFGFIATYLTTELAKHAVGRLRPHFFHGCQPRLDDGSSCSDPQNAELYVEQFHCSNHNLSTRQIRELHVSFPSAHSSLSFYSMVLLALYVHGVWRSRGGVRVLRHVLQFLLLMAALCVSLSRVADYWHHWSDVLAGALLGVTYAAITAAYVGDLLRRRTRSTGRIPPSLNYSHHLHHQLMADNNNSTASAKVHFLAAAASASMTTTTPLDDIQDSDVEDCRDSRDSRDSRNSRDSEDSHDSQDSHAEDEDDNEEVYKPQMSRPATPPTDLTHVV</sequence>
<feature type="transmembrane region" description="Helical" evidence="7">
    <location>
        <begin position="175"/>
        <end position="196"/>
    </location>
</feature>
<keyword evidence="3 7" id="KW-0812">Transmembrane</keyword>
<evidence type="ECO:0000256" key="1">
    <source>
        <dbReference type="ARBA" id="ARBA00004141"/>
    </source>
</evidence>
<feature type="transmembrane region" description="Helical" evidence="7">
    <location>
        <begin position="202"/>
        <end position="224"/>
    </location>
</feature>
<keyword evidence="11" id="KW-1185">Reference proteome</keyword>
<dbReference type="GO" id="GO:0046839">
    <property type="term" value="P:phospholipid dephosphorylation"/>
    <property type="evidence" value="ECO:0007669"/>
    <property type="project" value="TreeGrafter"/>
</dbReference>
<reference evidence="10" key="3">
    <citation type="journal article" date="2013" name="Genome Res.">
        <title>A second-generation assembly of the Drosophila simulans genome provides new insights into patterns of lineage-specific divergence.</title>
        <authorList>
            <person name="Hu T.T."/>
            <person name="Eisen M.B."/>
            <person name="Thornton K.R."/>
            <person name="Andolfatto P."/>
        </authorList>
    </citation>
    <scope>NUCLEOTIDE SEQUENCE [LARGE SCALE GENOMIC DNA]</scope>
    <source>
        <strain evidence="10">W501</strain>
    </source>
</reference>
<comment type="subcellular location">
    <subcellularLocation>
        <location evidence="1">Membrane</location>
        <topology evidence="1">Multi-pass membrane protein</topology>
    </subcellularLocation>
</comment>
<evidence type="ECO:0000313" key="11">
    <source>
        <dbReference type="Proteomes" id="UP000000304"/>
    </source>
</evidence>
<dbReference type="GO" id="GO:0005886">
    <property type="term" value="C:plasma membrane"/>
    <property type="evidence" value="ECO:0007669"/>
    <property type="project" value="TreeGrafter"/>
</dbReference>
<dbReference type="GO" id="GO:0007602">
    <property type="term" value="P:phototransduction"/>
    <property type="evidence" value="ECO:0007669"/>
    <property type="project" value="EnsemblMetazoa"/>
</dbReference>
<evidence type="ECO:0000256" key="5">
    <source>
        <dbReference type="ARBA" id="ARBA00023136"/>
    </source>
</evidence>
<evidence type="ECO:0000313" key="10">
    <source>
        <dbReference type="EMBL" id="KMZ01178.1"/>
    </source>
</evidence>
<dbReference type="SUPFAM" id="SSF48317">
    <property type="entry name" value="Acid phosphatase/Vanadium-dependent haloperoxidase"/>
    <property type="match status" value="1"/>
</dbReference>
<dbReference type="GO" id="GO:0043052">
    <property type="term" value="P:thermotaxis"/>
    <property type="evidence" value="ECO:0007669"/>
    <property type="project" value="EnsemblMetazoa"/>
</dbReference>
<feature type="region of interest" description="Disordered" evidence="6">
    <location>
        <begin position="274"/>
        <end position="343"/>
    </location>
</feature>
<dbReference type="GO" id="GO:0008195">
    <property type="term" value="F:phosphatidate phosphatase activity"/>
    <property type="evidence" value="ECO:0007669"/>
    <property type="project" value="TreeGrafter"/>
</dbReference>
<dbReference type="InterPro" id="IPR036938">
    <property type="entry name" value="PAP2/HPO_sf"/>
</dbReference>
<dbReference type="Proteomes" id="UP000035880">
    <property type="component" value="Chromosome 3L"/>
</dbReference>
<keyword evidence="5 7" id="KW-0472">Membrane</keyword>
<dbReference type="KEGG" id="dsi:Dsimw501_GD12067"/>
<dbReference type="GO" id="GO:0006644">
    <property type="term" value="P:phospholipid metabolic process"/>
    <property type="evidence" value="ECO:0007669"/>
    <property type="project" value="InterPro"/>
</dbReference>
<dbReference type="Gene3D" id="1.20.144.10">
    <property type="entry name" value="Phosphatidic acid phosphatase type 2/haloperoxidase"/>
    <property type="match status" value="1"/>
</dbReference>
<feature type="transmembrane region" description="Helical" evidence="7">
    <location>
        <begin position="147"/>
        <end position="163"/>
    </location>
</feature>
<evidence type="ECO:0000256" key="3">
    <source>
        <dbReference type="ARBA" id="ARBA00022692"/>
    </source>
</evidence>
<dbReference type="FunFam" id="1.20.144.10:FF:000043">
    <property type="entry name" value="GD12067"/>
    <property type="match status" value="1"/>
</dbReference>
<accession>B4QL72</accession>
<proteinExistence type="inferred from homology"/>